<gene>
    <name evidence="3" type="ORF">O181_122843</name>
</gene>
<evidence type="ECO:0000313" key="4">
    <source>
        <dbReference type="Proteomes" id="UP000765509"/>
    </source>
</evidence>
<dbReference type="Proteomes" id="UP000765509">
    <property type="component" value="Unassembled WGS sequence"/>
</dbReference>
<dbReference type="GO" id="GO:0003676">
    <property type="term" value="F:nucleic acid binding"/>
    <property type="evidence" value="ECO:0007669"/>
    <property type="project" value="InterPro"/>
</dbReference>
<feature type="region of interest" description="Disordered" evidence="1">
    <location>
        <begin position="1"/>
        <end position="22"/>
    </location>
</feature>
<dbReference type="InterPro" id="IPR041588">
    <property type="entry name" value="Integrase_H2C2"/>
</dbReference>
<dbReference type="Gene3D" id="1.10.340.70">
    <property type="match status" value="1"/>
</dbReference>
<feature type="domain" description="Integrase zinc-binding" evidence="2">
    <location>
        <begin position="119"/>
        <end position="172"/>
    </location>
</feature>
<dbReference type="Gene3D" id="3.30.420.10">
    <property type="entry name" value="Ribonuclease H-like superfamily/Ribonuclease H"/>
    <property type="match status" value="1"/>
</dbReference>
<dbReference type="OrthoDB" id="2894189at2759"/>
<dbReference type="Pfam" id="PF17921">
    <property type="entry name" value="Integrase_H2C2"/>
    <property type="match status" value="1"/>
</dbReference>
<dbReference type="AlphaFoldDB" id="A0A9Q3Q2L7"/>
<evidence type="ECO:0000259" key="2">
    <source>
        <dbReference type="Pfam" id="PF17921"/>
    </source>
</evidence>
<dbReference type="EMBL" id="AVOT02114319">
    <property type="protein sequence ID" value="MBW0583128.1"/>
    <property type="molecule type" value="Genomic_DNA"/>
</dbReference>
<proteinExistence type="predicted"/>
<reference evidence="3" key="1">
    <citation type="submission" date="2021-03" db="EMBL/GenBank/DDBJ databases">
        <title>Draft genome sequence of rust myrtle Austropuccinia psidii MF-1, a brazilian biotype.</title>
        <authorList>
            <person name="Quecine M.C."/>
            <person name="Pachon D.M.R."/>
            <person name="Bonatelli M.L."/>
            <person name="Correr F.H."/>
            <person name="Franceschini L.M."/>
            <person name="Leite T.F."/>
            <person name="Margarido G.R.A."/>
            <person name="Almeida C.A."/>
            <person name="Ferrarezi J.A."/>
            <person name="Labate C.A."/>
        </authorList>
    </citation>
    <scope>NUCLEOTIDE SEQUENCE</scope>
    <source>
        <strain evidence="3">MF-1</strain>
    </source>
</reference>
<accession>A0A9Q3Q2L7</accession>
<evidence type="ECO:0000313" key="3">
    <source>
        <dbReference type="EMBL" id="MBW0583128.1"/>
    </source>
</evidence>
<dbReference type="InterPro" id="IPR050951">
    <property type="entry name" value="Retrovirus_Pol_polyprotein"/>
</dbReference>
<comment type="caution">
    <text evidence="3">The sequence shown here is derived from an EMBL/GenBank/DDBJ whole genome shotgun (WGS) entry which is preliminary data.</text>
</comment>
<organism evidence="3 4">
    <name type="scientific">Austropuccinia psidii MF-1</name>
    <dbReference type="NCBI Taxonomy" id="1389203"/>
    <lineage>
        <taxon>Eukaryota</taxon>
        <taxon>Fungi</taxon>
        <taxon>Dikarya</taxon>
        <taxon>Basidiomycota</taxon>
        <taxon>Pucciniomycotina</taxon>
        <taxon>Pucciniomycetes</taxon>
        <taxon>Pucciniales</taxon>
        <taxon>Sphaerophragmiaceae</taxon>
        <taxon>Austropuccinia</taxon>
    </lineage>
</organism>
<dbReference type="PANTHER" id="PTHR37984">
    <property type="entry name" value="PROTEIN CBG26694"/>
    <property type="match status" value="1"/>
</dbReference>
<keyword evidence="4" id="KW-1185">Reference proteome</keyword>
<protein>
    <recommendedName>
        <fullName evidence="2">Integrase zinc-binding domain-containing protein</fullName>
    </recommendedName>
</protein>
<sequence length="250" mass="29602">MPDVLSRRPKGEDKEESERDYFNEEEDCIKPYPVFGLKEVNTSKVGKLSRNNTNNIGIPIKQEGFGKHMQEYLNSLKKPRSIAEEYFKKIKRRSVNFYLEGGQLKRRNQAHPQLVVYNEKAQKQILKKRHEELGHRGENETYRRIKKRYWWEGMKKILKKWVESCQECQKRSHLQQKEEAKISIKSSLFERVRMDVVHIKAGRCKYLFIGRDYFSGWPETVALTRLTVKSVSEWICEYRAPKEVTVDGGA</sequence>
<name>A0A9Q3Q2L7_9BASI</name>
<dbReference type="PANTHER" id="PTHR37984:SF5">
    <property type="entry name" value="PROTEIN NYNRIN-LIKE"/>
    <property type="match status" value="1"/>
</dbReference>
<evidence type="ECO:0000256" key="1">
    <source>
        <dbReference type="SAM" id="MobiDB-lite"/>
    </source>
</evidence>
<dbReference type="FunFam" id="1.10.340.70:FF:000001">
    <property type="entry name" value="Retrovirus-related Pol polyprotein from transposon gypsy-like Protein"/>
    <property type="match status" value="1"/>
</dbReference>
<dbReference type="InterPro" id="IPR036397">
    <property type="entry name" value="RNaseH_sf"/>
</dbReference>